<evidence type="ECO:0000259" key="1">
    <source>
        <dbReference type="Pfam" id="PF13676"/>
    </source>
</evidence>
<gene>
    <name evidence="2" type="ORF">FCC1311_116102</name>
</gene>
<dbReference type="SUPFAM" id="SSF52200">
    <property type="entry name" value="Toll/Interleukin receptor TIR domain"/>
    <property type="match status" value="1"/>
</dbReference>
<dbReference type="GO" id="GO:0007165">
    <property type="term" value="P:signal transduction"/>
    <property type="evidence" value="ECO:0007669"/>
    <property type="project" value="InterPro"/>
</dbReference>
<name>A0A2R5FDY7_9STRA</name>
<dbReference type="AlphaFoldDB" id="A0A2R5FDY7"/>
<keyword evidence="3" id="KW-1185">Reference proteome</keyword>
<evidence type="ECO:0000313" key="2">
    <source>
        <dbReference type="EMBL" id="GBG16135.1"/>
    </source>
</evidence>
<evidence type="ECO:0000313" key="3">
    <source>
        <dbReference type="Proteomes" id="UP000241890"/>
    </source>
</evidence>
<feature type="domain" description="TIR" evidence="1">
    <location>
        <begin position="14"/>
        <end position="136"/>
    </location>
</feature>
<proteinExistence type="predicted"/>
<dbReference type="OrthoDB" id="62085at2759"/>
<dbReference type="InterPro" id="IPR000157">
    <property type="entry name" value="TIR_dom"/>
</dbReference>
<organism evidence="2 3">
    <name type="scientific">Hondaea fermentalgiana</name>
    <dbReference type="NCBI Taxonomy" id="2315210"/>
    <lineage>
        <taxon>Eukaryota</taxon>
        <taxon>Sar</taxon>
        <taxon>Stramenopiles</taxon>
        <taxon>Bigyra</taxon>
        <taxon>Labyrinthulomycetes</taxon>
        <taxon>Thraustochytrida</taxon>
        <taxon>Thraustochytriidae</taxon>
        <taxon>Hondaea</taxon>
    </lineage>
</organism>
<protein>
    <recommendedName>
        <fullName evidence="1">TIR domain-containing protein</fullName>
    </recommendedName>
</protein>
<comment type="caution">
    <text evidence="2">The sequence shown here is derived from an EMBL/GenBank/DDBJ whole genome shotgun (WGS) entry which is preliminary data.</text>
</comment>
<dbReference type="Gene3D" id="3.40.50.10140">
    <property type="entry name" value="Toll/interleukin-1 receptor homology (TIR) domain"/>
    <property type="match status" value="1"/>
</dbReference>
<dbReference type="Proteomes" id="UP000241890">
    <property type="component" value="Unassembled WGS sequence"/>
</dbReference>
<dbReference type="InParanoid" id="A0A2R5FDY7"/>
<accession>A0A2R5FDY7</accession>
<dbReference type="InterPro" id="IPR035897">
    <property type="entry name" value="Toll_tir_struct_dom_sf"/>
</dbReference>
<reference evidence="2 3" key="1">
    <citation type="submission" date="2017-12" db="EMBL/GenBank/DDBJ databases">
        <title>Sequencing, de novo assembly and annotation of complete genome of a new Thraustochytrid species, strain FCC1311.</title>
        <authorList>
            <person name="Sedici K."/>
            <person name="Godart F."/>
            <person name="Aiese Cigliano R."/>
            <person name="Sanseverino W."/>
            <person name="Barakat M."/>
            <person name="Ortet P."/>
            <person name="Marechal E."/>
            <person name="Cagnac O."/>
            <person name="Amato A."/>
        </authorList>
    </citation>
    <scope>NUCLEOTIDE SEQUENCE [LARGE SCALE GENOMIC DNA]</scope>
</reference>
<feature type="non-terminal residue" evidence="2">
    <location>
        <position position="1"/>
    </location>
</feature>
<sequence>YDAFLTHDWGEDGANHEVVSSVNARLRRADKVTWFDEDRLSGDIVLQITQGIENSRKVVVFITERYMGKLQAGGNDFCKDEFMTAVRIHTPAKMIAVVLEPAMLDTSLWRGPLQFRLGGHLYIDFTTPAKRQENFSVLLDRINA</sequence>
<dbReference type="EMBL" id="BEYU01001030">
    <property type="protein sequence ID" value="GBG16135.1"/>
    <property type="molecule type" value="Genomic_DNA"/>
</dbReference>
<dbReference type="Pfam" id="PF13676">
    <property type="entry name" value="TIR_2"/>
    <property type="match status" value="1"/>
</dbReference>